<dbReference type="GeneID" id="104761161"/>
<name>A0ABM0X929_CAMSA</name>
<keyword evidence="2" id="KW-1185">Reference proteome</keyword>
<dbReference type="Gene3D" id="1.10.10.250">
    <property type="entry name" value="Ribosomal protein L11, C-terminal domain"/>
    <property type="match status" value="1"/>
</dbReference>
<dbReference type="InterPro" id="IPR020783">
    <property type="entry name" value="Ribosomal_uL11_C"/>
</dbReference>
<feature type="domain" description="Large ribosomal subunit protein uL11 C-terminal" evidence="1">
    <location>
        <begin position="121"/>
        <end position="150"/>
    </location>
</feature>
<dbReference type="Proteomes" id="UP000694864">
    <property type="component" value="Chromosome 18"/>
</dbReference>
<organism evidence="2 3">
    <name type="scientific">Camelina sativa</name>
    <name type="common">False flax</name>
    <name type="synonym">Myagrum sativum</name>
    <dbReference type="NCBI Taxonomy" id="90675"/>
    <lineage>
        <taxon>Eukaryota</taxon>
        <taxon>Viridiplantae</taxon>
        <taxon>Streptophyta</taxon>
        <taxon>Embryophyta</taxon>
        <taxon>Tracheophyta</taxon>
        <taxon>Spermatophyta</taxon>
        <taxon>Magnoliopsida</taxon>
        <taxon>eudicotyledons</taxon>
        <taxon>Gunneridae</taxon>
        <taxon>Pentapetalae</taxon>
        <taxon>rosids</taxon>
        <taxon>malvids</taxon>
        <taxon>Brassicales</taxon>
        <taxon>Brassicaceae</taxon>
        <taxon>Camelineae</taxon>
        <taxon>Camelina</taxon>
    </lineage>
</organism>
<dbReference type="Pfam" id="PF00298">
    <property type="entry name" value="Ribosomal_L11"/>
    <property type="match status" value="1"/>
</dbReference>
<reference evidence="3" key="2">
    <citation type="submission" date="2025-08" db="UniProtKB">
        <authorList>
            <consortium name="RefSeq"/>
        </authorList>
    </citation>
    <scope>IDENTIFICATION</scope>
    <source>
        <tissue evidence="3">Leaf</tissue>
    </source>
</reference>
<accession>A0ABM0X929</accession>
<dbReference type="SUPFAM" id="SSF46906">
    <property type="entry name" value="Ribosomal protein L11, C-terminal domain"/>
    <property type="match status" value="1"/>
</dbReference>
<dbReference type="PROSITE" id="PS00359">
    <property type="entry name" value="RIBOSOMAL_L11"/>
    <property type="match status" value="1"/>
</dbReference>
<dbReference type="InterPro" id="IPR036769">
    <property type="entry name" value="Ribosomal_uL11_C_sf"/>
</dbReference>
<evidence type="ECO:0000313" key="2">
    <source>
        <dbReference type="Proteomes" id="UP000694864"/>
    </source>
</evidence>
<evidence type="ECO:0000313" key="3">
    <source>
        <dbReference type="RefSeq" id="XP_010482500.2"/>
    </source>
</evidence>
<dbReference type="RefSeq" id="XP_010482500.2">
    <property type="nucleotide sequence ID" value="XM_010484198.2"/>
</dbReference>
<proteinExistence type="predicted"/>
<reference evidence="2" key="1">
    <citation type="journal article" date="2014" name="Nat. Commun.">
        <title>The emerging biofuel crop Camelina sativa retains a highly undifferentiated hexaploid genome structure.</title>
        <authorList>
            <person name="Kagale S."/>
            <person name="Koh C."/>
            <person name="Nixon J."/>
            <person name="Bollina V."/>
            <person name="Clarke W.E."/>
            <person name="Tuteja R."/>
            <person name="Spillane C."/>
            <person name="Robinson S.J."/>
            <person name="Links M.G."/>
            <person name="Clarke C."/>
            <person name="Higgins E.E."/>
            <person name="Huebert T."/>
            <person name="Sharpe A.G."/>
            <person name="Parkin I.A."/>
        </authorList>
    </citation>
    <scope>NUCLEOTIDE SEQUENCE [LARGE SCALE GENOMIC DNA]</scope>
    <source>
        <strain evidence="2">cv. DH55</strain>
    </source>
</reference>
<protein>
    <submittedName>
        <fullName evidence="3">50S ribosomal protein L11, chloroplastic-like</fullName>
    </submittedName>
</protein>
<gene>
    <name evidence="3" type="primary">LOC104761161</name>
</gene>
<sequence length="164" mass="17753">MACSSLAILCGCTSSSMYPNSKLSRYLSADLTIKTNVSVQFLGKKQSPLLSSTPRFLTLLPMASLRSRSKTKKVIGIVKMNVWAGKATLGQQIISAFASRGDNLEKDMAKGFCKEYNVSAMRKLPEMNCTTIVSAMRTIAGTATNMGIDINPPILEPKKKVALL</sequence>
<evidence type="ECO:0000259" key="1">
    <source>
        <dbReference type="Pfam" id="PF00298"/>
    </source>
</evidence>
<dbReference type="InterPro" id="IPR020785">
    <property type="entry name" value="Ribosomal_uL11_CS"/>
</dbReference>